<keyword evidence="2" id="KW-1185">Reference proteome</keyword>
<name>A0ABT9KHL9_9ACTN</name>
<dbReference type="EMBL" id="JAURUE010000001">
    <property type="protein sequence ID" value="MDP9607906.1"/>
    <property type="molecule type" value="Genomic_DNA"/>
</dbReference>
<proteinExistence type="predicted"/>
<dbReference type="Pfam" id="PF22880">
    <property type="entry name" value="DUF7019"/>
    <property type="match status" value="1"/>
</dbReference>
<dbReference type="NCBIfam" id="NF040893">
    <property type="entry name" value="SAVMC3_10250"/>
    <property type="match status" value="1"/>
</dbReference>
<protein>
    <submittedName>
        <fullName evidence="1">Uncharacterized protein</fullName>
    </submittedName>
</protein>
<gene>
    <name evidence="1" type="ORF">JOF35_000183</name>
</gene>
<evidence type="ECO:0000313" key="2">
    <source>
        <dbReference type="Proteomes" id="UP001234880"/>
    </source>
</evidence>
<organism evidence="1 2">
    <name type="scientific">Streptomyces demainii</name>
    <dbReference type="NCBI Taxonomy" id="588122"/>
    <lineage>
        <taxon>Bacteria</taxon>
        <taxon>Bacillati</taxon>
        <taxon>Actinomycetota</taxon>
        <taxon>Actinomycetes</taxon>
        <taxon>Kitasatosporales</taxon>
        <taxon>Streptomycetaceae</taxon>
        <taxon>Streptomyces</taxon>
    </lineage>
</organism>
<dbReference type="Proteomes" id="UP001234880">
    <property type="component" value="Unassembled WGS sequence"/>
</dbReference>
<reference evidence="1 2" key="1">
    <citation type="submission" date="2023-07" db="EMBL/GenBank/DDBJ databases">
        <title>Sequencing the genomes of 1000 actinobacteria strains.</title>
        <authorList>
            <person name="Klenk H.-P."/>
        </authorList>
    </citation>
    <scope>NUCLEOTIDE SEQUENCE [LARGE SCALE GENOMIC DNA]</scope>
    <source>
        <strain evidence="1 2">DSM 41600</strain>
    </source>
</reference>
<evidence type="ECO:0000313" key="1">
    <source>
        <dbReference type="EMBL" id="MDP9607906.1"/>
    </source>
</evidence>
<sequence length="236" mass="26249">MRDLLYLSENKMRALVPQLSGRLRRRLGLEAGFNAGVASVKATLPSDAQPSSAALLDAVVNMIERARGFRSRTDGDLQPGDWIRFEEAFHYGDAPGRVRDEDTAAGLVYFAAKDGPPFVLLGSGVHVLDRWQSEEARGPGRPFYMDAIRAYARRLAELPDEAATGEFEPLPRPRRAVPLRHAMEYLCDSVGRWESPWVSQLVQLGGHARVLAVEPMSDGTRSVLATPLYVEYTQRR</sequence>
<dbReference type="RefSeq" id="WP_307109918.1">
    <property type="nucleotide sequence ID" value="NZ_JAURUE010000001.1"/>
</dbReference>
<dbReference type="InterPro" id="IPR054284">
    <property type="entry name" value="DUF7019"/>
</dbReference>
<accession>A0ABT9KHL9</accession>
<comment type="caution">
    <text evidence="1">The sequence shown here is derived from an EMBL/GenBank/DDBJ whole genome shotgun (WGS) entry which is preliminary data.</text>
</comment>